<dbReference type="PANTHER" id="PTHR31668">
    <property type="entry name" value="GLUCOSE TRANSPORT TRANSCRIPTION REGULATOR RGT1-RELATED-RELATED"/>
    <property type="match status" value="1"/>
</dbReference>
<feature type="region of interest" description="Disordered" evidence="5">
    <location>
        <begin position="532"/>
        <end position="559"/>
    </location>
</feature>
<reference evidence="7" key="2">
    <citation type="submission" date="2014-06" db="EMBL/GenBank/DDBJ databases">
        <title>The complete genome of Blastobotrys (Arxula) adeninivorans LS3 - a yeast of biotechnological interest.</title>
        <authorList>
            <person name="Kunze G."/>
            <person name="Gaillardin C."/>
            <person name="Czernicka M."/>
            <person name="Durrens P."/>
            <person name="Martin T."/>
            <person name="Boer E."/>
            <person name="Gabaldon T."/>
            <person name="Cruz J."/>
            <person name="Talla E."/>
            <person name="Marck C."/>
            <person name="Goffeau A."/>
            <person name="Barbe V."/>
            <person name="Baret P."/>
            <person name="Baronian K."/>
            <person name="Beier S."/>
            <person name="Bleykasten C."/>
            <person name="Bode R."/>
            <person name="Casaregola S."/>
            <person name="Despons L."/>
            <person name="Fairhead C."/>
            <person name="Giersberg M."/>
            <person name="Gierski P."/>
            <person name="Hahnel U."/>
            <person name="Hartmann A."/>
            <person name="Jankowska D."/>
            <person name="Jubin C."/>
            <person name="Jung P."/>
            <person name="Lafontaine I."/>
            <person name="Leh-Louis V."/>
            <person name="Lemaire M."/>
            <person name="Marcet-Houben M."/>
            <person name="Mascher M."/>
            <person name="Morel G."/>
            <person name="Richard G.-F."/>
            <person name="Riechen J."/>
            <person name="Sacerdot C."/>
            <person name="Sarkar A."/>
            <person name="Savel G."/>
            <person name="Schacherer J."/>
            <person name="Sherman D."/>
            <person name="Straub M.-L."/>
            <person name="Stein N."/>
            <person name="Thierry A."/>
            <person name="Trautwein-Schult A."/>
            <person name="Westhof E."/>
            <person name="Worch S."/>
            <person name="Dujon B."/>
            <person name="Souciet J.-L."/>
            <person name="Wincker P."/>
            <person name="Scholz U."/>
            <person name="Neuveglise N."/>
        </authorList>
    </citation>
    <scope>NUCLEOTIDE SEQUENCE</scope>
    <source>
        <strain evidence="7">LS3</strain>
    </source>
</reference>
<reference evidence="7" key="1">
    <citation type="submission" date="2014-02" db="EMBL/GenBank/DDBJ databases">
        <authorList>
            <person name="Genoscope - CEA"/>
        </authorList>
    </citation>
    <scope>NUCLEOTIDE SEQUENCE</scope>
    <source>
        <strain evidence="7">LS3</strain>
    </source>
</reference>
<keyword evidence="2" id="KW-0805">Transcription regulation</keyword>
<evidence type="ECO:0000256" key="1">
    <source>
        <dbReference type="ARBA" id="ARBA00022833"/>
    </source>
</evidence>
<proteinExistence type="predicted"/>
<keyword evidence="1" id="KW-0862">Zinc</keyword>
<feature type="domain" description="Xylanolytic transcriptional activator regulatory" evidence="6">
    <location>
        <begin position="79"/>
        <end position="290"/>
    </location>
</feature>
<protein>
    <submittedName>
        <fullName evidence="7">ARAD1B14234p</fullName>
    </submittedName>
</protein>
<feature type="compositionally biased region" description="Polar residues" evidence="5">
    <location>
        <begin position="1"/>
        <end position="12"/>
    </location>
</feature>
<evidence type="ECO:0000256" key="5">
    <source>
        <dbReference type="SAM" id="MobiDB-lite"/>
    </source>
</evidence>
<keyword evidence="3" id="KW-0804">Transcription</keyword>
<dbReference type="GO" id="GO:0006351">
    <property type="term" value="P:DNA-templated transcription"/>
    <property type="evidence" value="ECO:0007669"/>
    <property type="project" value="InterPro"/>
</dbReference>
<gene>
    <name evidence="7" type="ORF">GNLVRS02_ARAD1B14234g</name>
</gene>
<organism evidence="7">
    <name type="scientific">Blastobotrys adeninivorans</name>
    <name type="common">Yeast</name>
    <name type="synonym">Arxula adeninivorans</name>
    <dbReference type="NCBI Taxonomy" id="409370"/>
    <lineage>
        <taxon>Eukaryota</taxon>
        <taxon>Fungi</taxon>
        <taxon>Dikarya</taxon>
        <taxon>Ascomycota</taxon>
        <taxon>Saccharomycotina</taxon>
        <taxon>Dipodascomycetes</taxon>
        <taxon>Dipodascales</taxon>
        <taxon>Trichomonascaceae</taxon>
        <taxon>Blastobotrys</taxon>
    </lineage>
</organism>
<evidence type="ECO:0000256" key="3">
    <source>
        <dbReference type="ARBA" id="ARBA00023163"/>
    </source>
</evidence>
<dbReference type="GO" id="GO:0008270">
    <property type="term" value="F:zinc ion binding"/>
    <property type="evidence" value="ECO:0007669"/>
    <property type="project" value="InterPro"/>
</dbReference>
<keyword evidence="4" id="KW-0539">Nucleus</keyword>
<feature type="region of interest" description="Disordered" evidence="5">
    <location>
        <begin position="36"/>
        <end position="57"/>
    </location>
</feature>
<dbReference type="AlphaFoldDB" id="A0A060T692"/>
<evidence type="ECO:0000256" key="4">
    <source>
        <dbReference type="ARBA" id="ARBA00023242"/>
    </source>
</evidence>
<dbReference type="EMBL" id="HG937692">
    <property type="protein sequence ID" value="CDP36488.1"/>
    <property type="molecule type" value="Genomic_DNA"/>
</dbReference>
<dbReference type="GO" id="GO:0003677">
    <property type="term" value="F:DNA binding"/>
    <property type="evidence" value="ECO:0007669"/>
    <property type="project" value="InterPro"/>
</dbReference>
<feature type="region of interest" description="Disordered" evidence="5">
    <location>
        <begin position="1"/>
        <end position="23"/>
    </location>
</feature>
<name>A0A060T692_BLAAD</name>
<dbReference type="PANTHER" id="PTHR31668:SF30">
    <property type="entry name" value="ZN(II)2CYS6 TRANSCRIPTION FACTOR (EUROFUNG)"/>
    <property type="match status" value="1"/>
</dbReference>
<evidence type="ECO:0000313" key="7">
    <source>
        <dbReference type="EMBL" id="CDP36488.1"/>
    </source>
</evidence>
<evidence type="ECO:0000259" key="6">
    <source>
        <dbReference type="Pfam" id="PF04082"/>
    </source>
</evidence>
<accession>A0A060T692</accession>
<dbReference type="InterPro" id="IPR007219">
    <property type="entry name" value="XnlR_reg_dom"/>
</dbReference>
<feature type="compositionally biased region" description="Polar residues" evidence="5">
    <location>
        <begin position="37"/>
        <end position="55"/>
    </location>
</feature>
<dbReference type="CDD" id="cd12148">
    <property type="entry name" value="fungal_TF_MHR"/>
    <property type="match status" value="1"/>
</dbReference>
<dbReference type="Pfam" id="PF04082">
    <property type="entry name" value="Fungal_trans"/>
    <property type="match status" value="1"/>
</dbReference>
<evidence type="ECO:0000256" key="2">
    <source>
        <dbReference type="ARBA" id="ARBA00023015"/>
    </source>
</evidence>
<sequence>MTYDSNPNTNTNRDPRASSGETLNVLTNKFEAVTCASPHSGNTSSDESSQPQTPRSEPVPVFRLSIDLLCSRPVFNQLIKTYLDKLYPITPIVHRPSFAKDLDAGRETRDPAWFLMAISICAYTLAAIPRVFSEIQSLDPDLPYRNSKQMFMQCYDIVNAGKRTHWISSTSVSANHFIATYLMAISEHLIQGDHVRGSVALQESIGTIKALKGHLWPAGYERLNNIEQEILKRCLWIAYMSSVTEAMWSPDLNFQAPNATLFFDHVQERMPAALDDEYITESGNLPQSPGTVSLLTGFIDRIQIHLATECPAIPKSELLSDLADVDVPSLPRGAEELIAEANRCKILLDRIKNVPVKVQVGPWVAFTHRGSNPDDNENLWYRDNRYVRSEQLAAQRAETIITKSWLQSTILEHYREVRSQLESLMSDKHSAKPIARAPPSPPNDRHLVSAKLGLGLNTHQYKQSIMDELLSKLSHAPLESMDPNAGILLIKLRIISFSLMEQSTLGLGDSKRTGKQLRNYLNEIMKIISDLDRHRSPETGPKGASSFPVRGSVSARRLS</sequence>
<dbReference type="InterPro" id="IPR050797">
    <property type="entry name" value="Carb_Metab_Trans_Reg"/>
</dbReference>